<comment type="caution">
    <text evidence="10">The sequence shown here is derived from an EMBL/GenBank/DDBJ whole genome shotgun (WGS) entry which is preliminary data.</text>
</comment>
<evidence type="ECO:0000256" key="2">
    <source>
        <dbReference type="ARBA" id="ARBA00009347"/>
    </source>
</evidence>
<dbReference type="SUPFAM" id="SSF56645">
    <property type="entry name" value="Acyl-CoA dehydrogenase NM domain-like"/>
    <property type="match status" value="1"/>
</dbReference>
<gene>
    <name evidence="10" type="ORF">RNB18_03130</name>
</gene>
<feature type="domain" description="Acyl-CoA dehydrogenase/oxidase N-terminal" evidence="9">
    <location>
        <begin position="6"/>
        <end position="119"/>
    </location>
</feature>
<comment type="cofactor">
    <cofactor evidence="1 6">
        <name>FAD</name>
        <dbReference type="ChEBI" id="CHEBI:57692"/>
    </cofactor>
</comment>
<dbReference type="InterPro" id="IPR013786">
    <property type="entry name" value="AcylCoA_DH/ox_N"/>
</dbReference>
<keyword evidence="5 6" id="KW-0560">Oxidoreductase</keyword>
<protein>
    <submittedName>
        <fullName evidence="10">Acyl-CoA dehydrogenase family protein</fullName>
        <ecNumber evidence="10">1.-.-.-</ecNumber>
    </submittedName>
</protein>
<dbReference type="Proteomes" id="UP001183824">
    <property type="component" value="Unassembled WGS sequence"/>
</dbReference>
<name>A0ABU2V0X2_9ACTN</name>
<evidence type="ECO:0000259" key="8">
    <source>
        <dbReference type="Pfam" id="PF02770"/>
    </source>
</evidence>
<keyword evidence="4 6" id="KW-0274">FAD</keyword>
<accession>A0ABU2V0X2</accession>
<dbReference type="EC" id="1.-.-.-" evidence="10"/>
<reference evidence="11" key="1">
    <citation type="submission" date="2023-07" db="EMBL/GenBank/DDBJ databases">
        <title>30 novel species of actinomycetes from the DSMZ collection.</title>
        <authorList>
            <person name="Nouioui I."/>
        </authorList>
    </citation>
    <scope>NUCLEOTIDE SEQUENCE [LARGE SCALE GENOMIC DNA]</scope>
    <source>
        <strain evidence="11">DSM 41640</strain>
    </source>
</reference>
<dbReference type="EMBL" id="JAVREZ010000001">
    <property type="protein sequence ID" value="MDT0479192.1"/>
    <property type="molecule type" value="Genomic_DNA"/>
</dbReference>
<evidence type="ECO:0000256" key="3">
    <source>
        <dbReference type="ARBA" id="ARBA00022630"/>
    </source>
</evidence>
<dbReference type="GO" id="GO:0016491">
    <property type="term" value="F:oxidoreductase activity"/>
    <property type="evidence" value="ECO:0007669"/>
    <property type="project" value="UniProtKB-KW"/>
</dbReference>
<evidence type="ECO:0000256" key="1">
    <source>
        <dbReference type="ARBA" id="ARBA00001974"/>
    </source>
</evidence>
<dbReference type="Gene3D" id="2.40.110.10">
    <property type="entry name" value="Butyryl-CoA Dehydrogenase, subunit A, domain 2"/>
    <property type="match status" value="1"/>
</dbReference>
<organism evidence="10 11">
    <name type="scientific">Streptomyces doebereineriae</name>
    <dbReference type="NCBI Taxonomy" id="3075528"/>
    <lineage>
        <taxon>Bacteria</taxon>
        <taxon>Bacillati</taxon>
        <taxon>Actinomycetota</taxon>
        <taxon>Actinomycetes</taxon>
        <taxon>Kitasatosporales</taxon>
        <taxon>Streptomycetaceae</taxon>
        <taxon>Streptomyces</taxon>
    </lineage>
</organism>
<evidence type="ECO:0000256" key="6">
    <source>
        <dbReference type="RuleBase" id="RU362125"/>
    </source>
</evidence>
<proteinExistence type="inferred from homology"/>
<dbReference type="Pfam" id="PF02770">
    <property type="entry name" value="Acyl-CoA_dh_M"/>
    <property type="match status" value="1"/>
</dbReference>
<dbReference type="Gene3D" id="1.20.140.10">
    <property type="entry name" value="Butyryl-CoA Dehydrogenase, subunit A, domain 3"/>
    <property type="match status" value="1"/>
</dbReference>
<evidence type="ECO:0000259" key="9">
    <source>
        <dbReference type="Pfam" id="PF02771"/>
    </source>
</evidence>
<dbReference type="InterPro" id="IPR006091">
    <property type="entry name" value="Acyl-CoA_Oxase/DH_mid-dom"/>
</dbReference>
<dbReference type="Pfam" id="PF02771">
    <property type="entry name" value="Acyl-CoA_dh_N"/>
    <property type="match status" value="1"/>
</dbReference>
<comment type="similarity">
    <text evidence="2 6">Belongs to the acyl-CoA dehydrogenase family.</text>
</comment>
<dbReference type="InterPro" id="IPR036250">
    <property type="entry name" value="AcylCo_DH-like_C"/>
</dbReference>
<dbReference type="InterPro" id="IPR046373">
    <property type="entry name" value="Acyl-CoA_Oxase/DH_mid-dom_sf"/>
</dbReference>
<dbReference type="PANTHER" id="PTHR43884:SF20">
    <property type="entry name" value="ACYL-COA DEHYDROGENASE FADE28"/>
    <property type="match status" value="1"/>
</dbReference>
<dbReference type="SUPFAM" id="SSF47203">
    <property type="entry name" value="Acyl-CoA dehydrogenase C-terminal domain-like"/>
    <property type="match status" value="1"/>
</dbReference>
<feature type="domain" description="Acyl-CoA dehydrogenase/oxidase C-terminal" evidence="7">
    <location>
        <begin position="220"/>
        <end position="369"/>
    </location>
</feature>
<sequence>MDFAFSEEQEELGRTVRAFLAHTSPETETRRLMEAPEGFDRALWRRMGTELGLQGLAIPEEYGGAGCGPVEVGVVMEEMGRALLCAPFLSSAVLATTTLLRCADEDARKRLLPGLATGELVGTLALTEDSARWDAAGVQLTVRESNGSWLLTGHKMFVLDGATADVVLTVARTGDGVGVFWVDGDAAGLTREPLPTMDPTRRQARLDYRDVPATRLRTHGDGWDLVSEVLDRAAVALAAEQVGVASRALDMAVDYAKVRHQFGRPIGSFQAVKHLLADVLLEVESARAAAHYALLASENEDPELPAVASLAKAFCSDAGVQATEENIQVHGGIGFTWEHPAHLYLKRAKTSQLLFGDPAYHRELLARRIGMEKDKGAA</sequence>
<evidence type="ECO:0000256" key="4">
    <source>
        <dbReference type="ARBA" id="ARBA00022827"/>
    </source>
</evidence>
<dbReference type="RefSeq" id="WP_311712575.1">
    <property type="nucleotide sequence ID" value="NZ_JAVREZ010000001.1"/>
</dbReference>
<evidence type="ECO:0000256" key="5">
    <source>
        <dbReference type="ARBA" id="ARBA00023002"/>
    </source>
</evidence>
<evidence type="ECO:0000313" key="11">
    <source>
        <dbReference type="Proteomes" id="UP001183824"/>
    </source>
</evidence>
<dbReference type="PANTHER" id="PTHR43884">
    <property type="entry name" value="ACYL-COA DEHYDROGENASE"/>
    <property type="match status" value="1"/>
</dbReference>
<dbReference type="InterPro" id="IPR009075">
    <property type="entry name" value="AcylCo_DH/oxidase_C"/>
</dbReference>
<dbReference type="Gene3D" id="1.10.540.10">
    <property type="entry name" value="Acyl-CoA dehydrogenase/oxidase, N-terminal domain"/>
    <property type="match status" value="1"/>
</dbReference>
<keyword evidence="11" id="KW-1185">Reference proteome</keyword>
<feature type="domain" description="Acyl-CoA oxidase/dehydrogenase middle" evidence="8">
    <location>
        <begin position="124"/>
        <end position="197"/>
    </location>
</feature>
<keyword evidence="3 6" id="KW-0285">Flavoprotein</keyword>
<dbReference type="InterPro" id="IPR037069">
    <property type="entry name" value="AcylCoA_DH/ox_N_sf"/>
</dbReference>
<dbReference type="Pfam" id="PF00441">
    <property type="entry name" value="Acyl-CoA_dh_1"/>
    <property type="match status" value="1"/>
</dbReference>
<evidence type="ECO:0000259" key="7">
    <source>
        <dbReference type="Pfam" id="PF00441"/>
    </source>
</evidence>
<dbReference type="InterPro" id="IPR009100">
    <property type="entry name" value="AcylCoA_DH/oxidase_NM_dom_sf"/>
</dbReference>
<dbReference type="CDD" id="cd00567">
    <property type="entry name" value="ACAD"/>
    <property type="match status" value="1"/>
</dbReference>
<evidence type="ECO:0000313" key="10">
    <source>
        <dbReference type="EMBL" id="MDT0479192.1"/>
    </source>
</evidence>